<reference evidence="1 2" key="1">
    <citation type="submission" date="2018-08" db="EMBL/GenBank/DDBJ databases">
        <title>Genome and evolution of the arbuscular mycorrhizal fungus Diversispora epigaea (formerly Glomus versiforme) and its bacterial endosymbionts.</title>
        <authorList>
            <person name="Sun X."/>
            <person name="Fei Z."/>
            <person name="Harrison M."/>
        </authorList>
    </citation>
    <scope>NUCLEOTIDE SEQUENCE [LARGE SCALE GENOMIC DNA]</scope>
    <source>
        <strain evidence="1 2">IT104</strain>
    </source>
</reference>
<name>A0A397I1J3_9GLOM</name>
<dbReference type="AlphaFoldDB" id="A0A397I1J3"/>
<evidence type="ECO:0000313" key="2">
    <source>
        <dbReference type="Proteomes" id="UP000266861"/>
    </source>
</evidence>
<comment type="caution">
    <text evidence="1">The sequence shown here is derived from an EMBL/GenBank/DDBJ whole genome shotgun (WGS) entry which is preliminary data.</text>
</comment>
<gene>
    <name evidence="1" type="ORF">Glove_283g47</name>
</gene>
<accession>A0A397I1J3</accession>
<sequence>MRKRWLERATLNTLKNQPGDRKINTNIAVMIMPFQSSEQSEDHWTTQEGYYEDIKLWKVDIFFEELNIIDVDNIQDHQEGNNKIDHIINNLNVTLYLLLKA</sequence>
<dbReference type="EMBL" id="PQFF01000259">
    <property type="protein sequence ID" value="RHZ69479.1"/>
    <property type="molecule type" value="Genomic_DNA"/>
</dbReference>
<protein>
    <submittedName>
        <fullName evidence="1">Uncharacterized protein</fullName>
    </submittedName>
</protein>
<organism evidence="1 2">
    <name type="scientific">Diversispora epigaea</name>
    <dbReference type="NCBI Taxonomy" id="1348612"/>
    <lineage>
        <taxon>Eukaryota</taxon>
        <taxon>Fungi</taxon>
        <taxon>Fungi incertae sedis</taxon>
        <taxon>Mucoromycota</taxon>
        <taxon>Glomeromycotina</taxon>
        <taxon>Glomeromycetes</taxon>
        <taxon>Diversisporales</taxon>
        <taxon>Diversisporaceae</taxon>
        <taxon>Diversispora</taxon>
    </lineage>
</organism>
<keyword evidence="2" id="KW-1185">Reference proteome</keyword>
<proteinExistence type="predicted"/>
<evidence type="ECO:0000313" key="1">
    <source>
        <dbReference type="EMBL" id="RHZ69479.1"/>
    </source>
</evidence>
<dbReference type="Proteomes" id="UP000266861">
    <property type="component" value="Unassembled WGS sequence"/>
</dbReference>